<keyword evidence="4 5" id="KW-0472">Membrane</keyword>
<dbReference type="GO" id="GO:0016020">
    <property type="term" value="C:membrane"/>
    <property type="evidence" value="ECO:0007669"/>
    <property type="project" value="UniProtKB-SubCell"/>
</dbReference>
<evidence type="ECO:0000256" key="2">
    <source>
        <dbReference type="ARBA" id="ARBA00022692"/>
    </source>
</evidence>
<evidence type="ECO:0000256" key="1">
    <source>
        <dbReference type="ARBA" id="ARBA00004141"/>
    </source>
</evidence>
<evidence type="ECO:0000256" key="5">
    <source>
        <dbReference type="SAM" id="Phobius"/>
    </source>
</evidence>
<keyword evidence="3 5" id="KW-1133">Transmembrane helix</keyword>
<evidence type="ECO:0000313" key="7">
    <source>
        <dbReference type="Proteomes" id="UP001251528"/>
    </source>
</evidence>
<dbReference type="Gene3D" id="1.20.1250.20">
    <property type="entry name" value="MFS general substrate transporter like domains"/>
    <property type="match status" value="2"/>
</dbReference>
<dbReference type="AlphaFoldDB" id="A0AAJ0FMN6"/>
<name>A0AAJ0FMN6_9HYPO</name>
<keyword evidence="7" id="KW-1185">Reference proteome</keyword>
<protein>
    <recommendedName>
        <fullName evidence="8">Major facilitator superfamily (MFS) profile domain-containing protein</fullName>
    </recommendedName>
</protein>
<dbReference type="EMBL" id="JASWJB010000532">
    <property type="protein sequence ID" value="KAK2589887.1"/>
    <property type="molecule type" value="Genomic_DNA"/>
</dbReference>
<dbReference type="InterPro" id="IPR036259">
    <property type="entry name" value="MFS_trans_sf"/>
</dbReference>
<dbReference type="SUPFAM" id="SSF103473">
    <property type="entry name" value="MFS general substrate transporter"/>
    <property type="match status" value="1"/>
</dbReference>
<accession>A0AAJ0FMN6</accession>
<evidence type="ECO:0000256" key="4">
    <source>
        <dbReference type="ARBA" id="ARBA00023136"/>
    </source>
</evidence>
<feature type="transmembrane region" description="Helical" evidence="5">
    <location>
        <begin position="39"/>
        <end position="64"/>
    </location>
</feature>
<gene>
    <name evidence="6" type="ORF">QQS21_012427</name>
</gene>
<comment type="subcellular location">
    <subcellularLocation>
        <location evidence="1">Membrane</location>
        <topology evidence="1">Multi-pass membrane protein</topology>
    </subcellularLocation>
</comment>
<evidence type="ECO:0000313" key="6">
    <source>
        <dbReference type="EMBL" id="KAK2589887.1"/>
    </source>
</evidence>
<organism evidence="6 7">
    <name type="scientific">Conoideocrella luteorostrata</name>
    <dbReference type="NCBI Taxonomy" id="1105319"/>
    <lineage>
        <taxon>Eukaryota</taxon>
        <taxon>Fungi</taxon>
        <taxon>Dikarya</taxon>
        <taxon>Ascomycota</taxon>
        <taxon>Pezizomycotina</taxon>
        <taxon>Sordariomycetes</taxon>
        <taxon>Hypocreomycetidae</taxon>
        <taxon>Hypocreales</taxon>
        <taxon>Clavicipitaceae</taxon>
        <taxon>Conoideocrella</taxon>
    </lineage>
</organism>
<comment type="caution">
    <text evidence="6">The sequence shown here is derived from an EMBL/GenBank/DDBJ whole genome shotgun (WGS) entry which is preliminary data.</text>
</comment>
<evidence type="ECO:0000256" key="3">
    <source>
        <dbReference type="ARBA" id="ARBA00022989"/>
    </source>
</evidence>
<feature type="transmembrane region" description="Helical" evidence="5">
    <location>
        <begin position="107"/>
        <end position="125"/>
    </location>
</feature>
<sequence length="291" mass="31273">MVPPGKARNLLLGLFAASPPVGGVVGALLAGLCANFDEFWSWTILFASIAGSSALCLALLCVMMPRENHIDKDGKIDFVGACLGLSSLILYNLAWNQAPSVGWSTPYEIAILLLSVVLFASFLLWERSYVVDPVMPLKIFKAPTFLALIVVVLFSYMAFGIALCLLLATMPVNQSYWPQKFPAMVLCGFCPDFVYLAAQVIASNSVSRKYQGVASSLVGTLNLYGVSLRLGFAGTIETEVNKTATKSETVKNGEEVVAGFRAALCFSAAHAAIGLLLNFWCVRLPKTEPEG</sequence>
<feature type="transmembrane region" description="Helical" evidence="5">
    <location>
        <begin position="256"/>
        <end position="277"/>
    </location>
</feature>
<reference evidence="6" key="1">
    <citation type="submission" date="2023-06" db="EMBL/GenBank/DDBJ databases">
        <title>Conoideocrella luteorostrata (Hypocreales: Clavicipitaceae), a potential biocontrol fungus for elongate hemlock scale in United States Christmas tree production areas.</title>
        <authorList>
            <person name="Barrett H."/>
            <person name="Lovett B."/>
            <person name="Macias A.M."/>
            <person name="Stajich J.E."/>
            <person name="Kasson M.T."/>
        </authorList>
    </citation>
    <scope>NUCLEOTIDE SEQUENCE</scope>
    <source>
        <strain evidence="6">ARSEF 14590</strain>
    </source>
</reference>
<proteinExistence type="predicted"/>
<evidence type="ECO:0008006" key="8">
    <source>
        <dbReference type="Google" id="ProtNLM"/>
    </source>
</evidence>
<dbReference type="PANTHER" id="PTHR42718">
    <property type="entry name" value="MAJOR FACILITATOR SUPERFAMILY MULTIDRUG TRANSPORTER MFSC"/>
    <property type="match status" value="1"/>
</dbReference>
<dbReference type="PANTHER" id="PTHR42718:SF41">
    <property type="entry name" value="MFS TRANSPORTER OF UNKOWN SPECIFICITY (AFU_ORTHOLOGUE AFUA_5G09940)-RELATED"/>
    <property type="match status" value="1"/>
</dbReference>
<feature type="transmembrane region" description="Helical" evidence="5">
    <location>
        <begin position="145"/>
        <end position="169"/>
    </location>
</feature>
<dbReference type="Proteomes" id="UP001251528">
    <property type="component" value="Unassembled WGS sequence"/>
</dbReference>
<feature type="transmembrane region" description="Helical" evidence="5">
    <location>
        <begin position="181"/>
        <end position="201"/>
    </location>
</feature>
<feature type="transmembrane region" description="Helical" evidence="5">
    <location>
        <begin position="76"/>
        <end position="95"/>
    </location>
</feature>
<keyword evidence="2 5" id="KW-0812">Transmembrane</keyword>